<comment type="caution">
    <text evidence="2">The sequence shown here is derived from an EMBL/GenBank/DDBJ whole genome shotgun (WGS) entry which is preliminary data.</text>
</comment>
<dbReference type="Pfam" id="PF00501">
    <property type="entry name" value="AMP-binding"/>
    <property type="match status" value="1"/>
</dbReference>
<dbReference type="CDD" id="cd04433">
    <property type="entry name" value="AFD_class_I"/>
    <property type="match status" value="1"/>
</dbReference>
<dbReference type="PROSITE" id="PS00455">
    <property type="entry name" value="AMP_BINDING"/>
    <property type="match status" value="1"/>
</dbReference>
<dbReference type="SUPFAM" id="SSF56801">
    <property type="entry name" value="Acetyl-CoA synthetase-like"/>
    <property type="match status" value="1"/>
</dbReference>
<evidence type="ECO:0000313" key="3">
    <source>
        <dbReference type="Proteomes" id="UP000242188"/>
    </source>
</evidence>
<proteinExistence type="predicted"/>
<dbReference type="PANTHER" id="PTHR42814">
    <property type="entry name" value="AMP-BINDING DOMAIN-CONTAINING PROTEIN"/>
    <property type="match status" value="1"/>
</dbReference>
<dbReference type="STRING" id="6573.A0A210QQT9"/>
<evidence type="ECO:0000313" key="2">
    <source>
        <dbReference type="EMBL" id="OWF51078.1"/>
    </source>
</evidence>
<dbReference type="PANTHER" id="PTHR42814:SF3">
    <property type="entry name" value="BETA-N-ACETYLHEXOSAMINIDASE"/>
    <property type="match status" value="1"/>
</dbReference>
<reference evidence="2 3" key="1">
    <citation type="journal article" date="2017" name="Nat. Ecol. Evol.">
        <title>Scallop genome provides insights into evolution of bilaterian karyotype and development.</title>
        <authorList>
            <person name="Wang S."/>
            <person name="Zhang J."/>
            <person name="Jiao W."/>
            <person name="Li J."/>
            <person name="Xun X."/>
            <person name="Sun Y."/>
            <person name="Guo X."/>
            <person name="Huan P."/>
            <person name="Dong B."/>
            <person name="Zhang L."/>
            <person name="Hu X."/>
            <person name="Sun X."/>
            <person name="Wang J."/>
            <person name="Zhao C."/>
            <person name="Wang Y."/>
            <person name="Wang D."/>
            <person name="Huang X."/>
            <person name="Wang R."/>
            <person name="Lv J."/>
            <person name="Li Y."/>
            <person name="Zhang Z."/>
            <person name="Liu B."/>
            <person name="Lu W."/>
            <person name="Hui Y."/>
            <person name="Liang J."/>
            <person name="Zhou Z."/>
            <person name="Hou R."/>
            <person name="Li X."/>
            <person name="Liu Y."/>
            <person name="Li H."/>
            <person name="Ning X."/>
            <person name="Lin Y."/>
            <person name="Zhao L."/>
            <person name="Xing Q."/>
            <person name="Dou J."/>
            <person name="Li Y."/>
            <person name="Mao J."/>
            <person name="Guo H."/>
            <person name="Dou H."/>
            <person name="Li T."/>
            <person name="Mu C."/>
            <person name="Jiang W."/>
            <person name="Fu Q."/>
            <person name="Fu X."/>
            <person name="Miao Y."/>
            <person name="Liu J."/>
            <person name="Yu Q."/>
            <person name="Li R."/>
            <person name="Liao H."/>
            <person name="Li X."/>
            <person name="Kong Y."/>
            <person name="Jiang Z."/>
            <person name="Chourrout D."/>
            <person name="Li R."/>
            <person name="Bao Z."/>
        </authorList>
    </citation>
    <scope>NUCLEOTIDE SEQUENCE [LARGE SCALE GENOMIC DNA]</scope>
    <source>
        <strain evidence="2 3">PY_sf001</strain>
    </source>
</reference>
<dbReference type="Gene3D" id="3.40.50.12780">
    <property type="entry name" value="N-terminal domain of ligase-like"/>
    <property type="match status" value="1"/>
</dbReference>
<gene>
    <name evidence="2" type="ORF">KP79_PYT22894</name>
</gene>
<dbReference type="InterPro" id="IPR000873">
    <property type="entry name" value="AMP-dep_synth/lig_dom"/>
</dbReference>
<dbReference type="Gene3D" id="3.30.300.30">
    <property type="match status" value="1"/>
</dbReference>
<dbReference type="EMBL" id="NEDP02002381">
    <property type="protein sequence ID" value="OWF51078.1"/>
    <property type="molecule type" value="Genomic_DNA"/>
</dbReference>
<dbReference type="Proteomes" id="UP000242188">
    <property type="component" value="Unassembled WGS sequence"/>
</dbReference>
<organism evidence="2 3">
    <name type="scientific">Mizuhopecten yessoensis</name>
    <name type="common">Japanese scallop</name>
    <name type="synonym">Patinopecten yessoensis</name>
    <dbReference type="NCBI Taxonomy" id="6573"/>
    <lineage>
        <taxon>Eukaryota</taxon>
        <taxon>Metazoa</taxon>
        <taxon>Spiralia</taxon>
        <taxon>Lophotrochozoa</taxon>
        <taxon>Mollusca</taxon>
        <taxon>Bivalvia</taxon>
        <taxon>Autobranchia</taxon>
        <taxon>Pteriomorphia</taxon>
        <taxon>Pectinida</taxon>
        <taxon>Pectinoidea</taxon>
        <taxon>Pectinidae</taxon>
        <taxon>Mizuhopecten</taxon>
    </lineage>
</organism>
<feature type="domain" description="AMP-dependent synthetase/ligase" evidence="1">
    <location>
        <begin position="74"/>
        <end position="449"/>
    </location>
</feature>
<dbReference type="InterPro" id="IPR045851">
    <property type="entry name" value="AMP-bd_C_sf"/>
</dbReference>
<dbReference type="OrthoDB" id="10253869at2759"/>
<protein>
    <submittedName>
        <fullName evidence="2">Acyl-CoA synthetase family member 2, mitochondrial</fullName>
    </submittedName>
</protein>
<dbReference type="InterPro" id="IPR020845">
    <property type="entry name" value="AMP-binding_CS"/>
</dbReference>
<accession>A0A210QQT9</accession>
<dbReference type="InterPro" id="IPR042099">
    <property type="entry name" value="ANL_N_sf"/>
</dbReference>
<keyword evidence="3" id="KW-1185">Reference proteome</keyword>
<sequence>MAEVFGACHISHRKDNANPCPKSQTAKFTFNRTTRGCGPIEFRLASKCNMSALSYLHHPPTVPRQYVTINDLIKKNAALVPNTEAFVYRPVHGPRQSITYADLYDRARGVAQFLLASGVQRQDRVGLFGPNTLSRVVAEFGILLSGAVVLQLNIEFKNASDAVDILDKSDCHVLFTDPGINDSLLPIVESLETADENVQQRRKYIFLRESNSSKLVFTVIDDIPKQADVRTVLPEVYPEDDALVFTTSGSTGKPKMAVHGHFSLTSALGARKVNTCQRSILYNDRPFCWIGGTVMMASLLGNTHIFTDSTLGTTGRGIKKIWTILKEESVTYAFILPYCIRDLITEKDSIPDDGYRLERITTSGQIIDNFFTQVVGRFCKKLIIGYGSSEAGGMAFSELNEGDVLETGRVGPPVPGVEVRIVDEDGCPVTTGQQGNIQVRSTFLMKRYHADTTMTDAVFTSDRPPWLKTGDVGLLTSSGDIIVRGRMTENISRGGRKILPNAVDDVLKKVVGINQVATVAVPDTRMYEEACVCYVASDLTPKHVQSYCENHYVDKDSLDGMGYMPKYFLRFDEFPFLHTGKTDKVKLKNEAARRLKLVEQ</sequence>
<evidence type="ECO:0000259" key="1">
    <source>
        <dbReference type="Pfam" id="PF00501"/>
    </source>
</evidence>
<dbReference type="AlphaFoldDB" id="A0A210QQT9"/>
<name>A0A210QQT9_MIZYE</name>